<dbReference type="SMART" id="SM00857">
    <property type="entry name" value="Resolvase"/>
    <property type="match status" value="1"/>
</dbReference>
<proteinExistence type="predicted"/>
<keyword evidence="3" id="KW-0614">Plasmid</keyword>
<evidence type="ECO:0000256" key="1">
    <source>
        <dbReference type="SAM" id="MobiDB-lite"/>
    </source>
</evidence>
<gene>
    <name evidence="3" type="ORF">PR018_22800</name>
</gene>
<sequence>MVIHAYLQASTTDEDAKRACKRLTEFASRKKWKIASTSIENGSGVSHQRPELFRLLSGCEPGDILLIGEIDSLTRLNMGVWDRLRAEITARDVLIVSVDLPTSWKMVSTERDEMHGLVVHAINSTVLDALATTARTRHEHRRLRQQQGIANAKTAGRYPGRPENTRRNEEIMAMLRGGKSWESIRYKTHCSSSTIARMAKRIKAKEQAE</sequence>
<dbReference type="PROSITE" id="PS51736">
    <property type="entry name" value="RECOMBINASES_3"/>
    <property type="match status" value="1"/>
</dbReference>
<dbReference type="Gene3D" id="3.40.50.1390">
    <property type="entry name" value="Resolvase, N-terminal catalytic domain"/>
    <property type="match status" value="1"/>
</dbReference>
<keyword evidence="4" id="KW-1185">Reference proteome</keyword>
<dbReference type="Proteomes" id="UP000318939">
    <property type="component" value="Plasmid unnamed1"/>
</dbReference>
<dbReference type="EMBL" id="CP117268">
    <property type="protein sequence ID" value="WFS25108.1"/>
    <property type="molecule type" value="Genomic_DNA"/>
</dbReference>
<evidence type="ECO:0000259" key="2">
    <source>
        <dbReference type="PROSITE" id="PS51736"/>
    </source>
</evidence>
<feature type="region of interest" description="Disordered" evidence="1">
    <location>
        <begin position="144"/>
        <end position="166"/>
    </location>
</feature>
<reference evidence="3 4" key="1">
    <citation type="journal article" date="2019" name="Phytopathology">
        <title>A Novel Group of Rhizobium tumorigenes-Like Agrobacteria Associated with Crown Gall Disease of Rhododendron and Blueberry.</title>
        <authorList>
            <person name="Kuzmanovic N."/>
            <person name="Behrens P."/>
            <person name="Idczak E."/>
            <person name="Wagner S."/>
            <person name="Gotz M."/>
            <person name="Sproer C."/>
            <person name="Bunk B."/>
            <person name="Overmann J."/>
            <person name="Smalla K."/>
        </authorList>
    </citation>
    <scope>NUCLEOTIDE SEQUENCE [LARGE SCALE GENOMIC DNA]</scope>
    <source>
        <strain evidence="4">rho-6.2</strain>
    </source>
</reference>
<reference evidence="3 4" key="2">
    <citation type="journal article" date="2023" name="MicrobiologyOpen">
        <title>Genomics of the tumorigenes clade of the family Rhizobiaceae and description of Rhizobium rhododendri sp. nov.</title>
        <authorList>
            <person name="Kuzmanovic N."/>
            <person name="diCenzo G.C."/>
            <person name="Bunk B."/>
            <person name="Sproeer C."/>
            <person name="Fruehling A."/>
            <person name="Neumann-Schaal M."/>
            <person name="Overmann J."/>
            <person name="Smalla K."/>
        </authorList>
    </citation>
    <scope>NUCLEOTIDE SEQUENCE [LARGE SCALE GENOMIC DNA]</scope>
    <source>
        <strain evidence="4">rho-6.2</strain>
        <plasmid evidence="3 4">unnamed1</plasmid>
    </source>
</reference>
<dbReference type="PANTHER" id="PTHR30461">
    <property type="entry name" value="DNA-INVERTASE FROM LAMBDOID PROPHAGE"/>
    <property type="match status" value="1"/>
</dbReference>
<feature type="domain" description="Resolvase/invertase-type recombinase catalytic" evidence="2">
    <location>
        <begin position="2"/>
        <end position="156"/>
    </location>
</feature>
<protein>
    <submittedName>
        <fullName evidence="3">Recombinase family protein</fullName>
    </submittedName>
</protein>
<name>A0ABY8IN12_9HYPH</name>
<dbReference type="InterPro" id="IPR036162">
    <property type="entry name" value="Resolvase-like_N_sf"/>
</dbReference>
<dbReference type="InterPro" id="IPR006119">
    <property type="entry name" value="Resolv_N"/>
</dbReference>
<evidence type="ECO:0000313" key="4">
    <source>
        <dbReference type="Proteomes" id="UP000318939"/>
    </source>
</evidence>
<evidence type="ECO:0000313" key="3">
    <source>
        <dbReference type="EMBL" id="WFS25108.1"/>
    </source>
</evidence>
<dbReference type="Pfam" id="PF00239">
    <property type="entry name" value="Resolvase"/>
    <property type="match status" value="1"/>
</dbReference>
<dbReference type="InterPro" id="IPR050639">
    <property type="entry name" value="SSR_resolvase"/>
</dbReference>
<dbReference type="PANTHER" id="PTHR30461:SF25">
    <property type="entry name" value="RESOLVASE-RELATED"/>
    <property type="match status" value="1"/>
</dbReference>
<geneLocation type="plasmid" evidence="3 4">
    <name>unnamed1</name>
</geneLocation>
<dbReference type="RefSeq" id="WP_142831042.1">
    <property type="nucleotide sequence ID" value="NZ_CP117268.1"/>
</dbReference>
<dbReference type="SUPFAM" id="SSF53041">
    <property type="entry name" value="Resolvase-like"/>
    <property type="match status" value="1"/>
</dbReference>
<accession>A0ABY8IN12</accession>
<organism evidence="3 4">
    <name type="scientific">Rhizobium rhododendri</name>
    <dbReference type="NCBI Taxonomy" id="2506430"/>
    <lineage>
        <taxon>Bacteria</taxon>
        <taxon>Pseudomonadati</taxon>
        <taxon>Pseudomonadota</taxon>
        <taxon>Alphaproteobacteria</taxon>
        <taxon>Hyphomicrobiales</taxon>
        <taxon>Rhizobiaceae</taxon>
        <taxon>Rhizobium/Agrobacterium group</taxon>
        <taxon>Rhizobium</taxon>
    </lineage>
</organism>